<dbReference type="CDD" id="cd06267">
    <property type="entry name" value="PBP1_LacI_sugar_binding-like"/>
    <property type="match status" value="1"/>
</dbReference>
<keyword evidence="1" id="KW-0805">Transcription regulation</keyword>
<dbReference type="SUPFAM" id="SSF53822">
    <property type="entry name" value="Periplasmic binding protein-like I"/>
    <property type="match status" value="1"/>
</dbReference>
<dbReference type="InterPro" id="IPR000843">
    <property type="entry name" value="HTH_LacI"/>
</dbReference>
<dbReference type="RefSeq" id="WP_358133011.1">
    <property type="nucleotide sequence ID" value="NZ_JBFALK010000007.1"/>
</dbReference>
<comment type="caution">
    <text evidence="5">The sequence shown here is derived from an EMBL/GenBank/DDBJ whole genome shotgun (WGS) entry which is preliminary data.</text>
</comment>
<sequence>MRPARIQDVAQRAGVSWKTVSNVLHERANVRPETRARVLAAIEELNYRPSVAGRQLRMGRANLLALAVPAIGNPYFSELAHVMIEGAARSGYTVLIDETHGEADREGVVAEGFRVRVIDGIIFSPLEMTGPQLAARRDRTPIVLIGEHVTSEESGLDHVAIDNVASAAEATRHLLETGRERIGFLGHQSWRPRGTGDLRLQGYEQALATAGLPLDRALILPAAAYSREEGDARVAEFLARLPRRNTTDQHVSGQDPPVLDVPSRDAPGRNALGLDALVCANDLLAIGAMRALRRAGIRVPEDVAVLGWDDTPEGAFSHPALTTVAPDKKELARLAVEALLRRIDGDTSPPVTYVVPHRLVVRESTLPRYGTE</sequence>
<dbReference type="SMART" id="SM00354">
    <property type="entry name" value="HTH_LACI"/>
    <property type="match status" value="1"/>
</dbReference>
<dbReference type="GO" id="GO:0003677">
    <property type="term" value="F:DNA binding"/>
    <property type="evidence" value="ECO:0007669"/>
    <property type="project" value="UniProtKB-KW"/>
</dbReference>
<keyword evidence="2 5" id="KW-0238">DNA-binding</keyword>
<dbReference type="Gene3D" id="1.10.260.40">
    <property type="entry name" value="lambda repressor-like DNA-binding domains"/>
    <property type="match status" value="1"/>
</dbReference>
<dbReference type="InterPro" id="IPR028082">
    <property type="entry name" value="Peripla_BP_I"/>
</dbReference>
<keyword evidence="6" id="KW-1185">Reference proteome</keyword>
<keyword evidence="3" id="KW-0804">Transcription</keyword>
<feature type="domain" description="HTH lacI-type" evidence="4">
    <location>
        <begin position="4"/>
        <end position="58"/>
    </location>
</feature>
<dbReference type="InterPro" id="IPR046335">
    <property type="entry name" value="LacI/GalR-like_sensor"/>
</dbReference>
<evidence type="ECO:0000259" key="4">
    <source>
        <dbReference type="PROSITE" id="PS50932"/>
    </source>
</evidence>
<dbReference type="PROSITE" id="PS50932">
    <property type="entry name" value="HTH_LACI_2"/>
    <property type="match status" value="1"/>
</dbReference>
<protein>
    <submittedName>
        <fullName evidence="5">LacI family DNA-binding transcriptional regulator</fullName>
    </submittedName>
</protein>
<dbReference type="Pfam" id="PF00356">
    <property type="entry name" value="LacI"/>
    <property type="match status" value="1"/>
</dbReference>
<dbReference type="InterPro" id="IPR010982">
    <property type="entry name" value="Lambda_DNA-bd_dom_sf"/>
</dbReference>
<reference evidence="5 6" key="1">
    <citation type="submission" date="2024-06" db="EMBL/GenBank/DDBJ databases">
        <title>The Natural Products Discovery Center: Release of the First 8490 Sequenced Strains for Exploring Actinobacteria Biosynthetic Diversity.</title>
        <authorList>
            <person name="Kalkreuter E."/>
            <person name="Kautsar S.A."/>
            <person name="Yang D."/>
            <person name="Bader C.D."/>
            <person name="Teijaro C.N."/>
            <person name="Fluegel L."/>
            <person name="Davis C.M."/>
            <person name="Simpson J.R."/>
            <person name="Lauterbach L."/>
            <person name="Steele A.D."/>
            <person name="Gui C."/>
            <person name="Meng S."/>
            <person name="Li G."/>
            <person name="Viehrig K."/>
            <person name="Ye F."/>
            <person name="Su P."/>
            <person name="Kiefer A.F."/>
            <person name="Nichols A."/>
            <person name="Cepeda A.J."/>
            <person name="Yan W."/>
            <person name="Fan B."/>
            <person name="Jiang Y."/>
            <person name="Adhikari A."/>
            <person name="Zheng C.-J."/>
            <person name="Schuster L."/>
            <person name="Cowan T.M."/>
            <person name="Smanski M.J."/>
            <person name="Chevrette M.G."/>
            <person name="De Carvalho L.P.S."/>
            <person name="Shen B."/>
        </authorList>
    </citation>
    <scope>NUCLEOTIDE SEQUENCE [LARGE SCALE GENOMIC DNA]</scope>
    <source>
        <strain evidence="5 6">NPDC050100</strain>
    </source>
</reference>
<evidence type="ECO:0000313" key="6">
    <source>
        <dbReference type="Proteomes" id="UP001551675"/>
    </source>
</evidence>
<evidence type="ECO:0000256" key="1">
    <source>
        <dbReference type="ARBA" id="ARBA00023015"/>
    </source>
</evidence>
<evidence type="ECO:0000256" key="3">
    <source>
        <dbReference type="ARBA" id="ARBA00023163"/>
    </source>
</evidence>
<dbReference type="Pfam" id="PF13377">
    <property type="entry name" value="Peripla_BP_3"/>
    <property type="match status" value="1"/>
</dbReference>
<gene>
    <name evidence="5" type="ORF">AB0I59_14990</name>
</gene>
<organism evidence="5 6">
    <name type="scientific">Microtetraspora glauca</name>
    <dbReference type="NCBI Taxonomy" id="1996"/>
    <lineage>
        <taxon>Bacteria</taxon>
        <taxon>Bacillati</taxon>
        <taxon>Actinomycetota</taxon>
        <taxon>Actinomycetes</taxon>
        <taxon>Streptosporangiales</taxon>
        <taxon>Streptosporangiaceae</taxon>
        <taxon>Microtetraspora</taxon>
    </lineage>
</organism>
<evidence type="ECO:0000256" key="2">
    <source>
        <dbReference type="ARBA" id="ARBA00023125"/>
    </source>
</evidence>
<accession>A0ABV3GF34</accession>
<dbReference type="PANTHER" id="PTHR30146">
    <property type="entry name" value="LACI-RELATED TRANSCRIPTIONAL REPRESSOR"/>
    <property type="match status" value="1"/>
</dbReference>
<dbReference type="Proteomes" id="UP001551675">
    <property type="component" value="Unassembled WGS sequence"/>
</dbReference>
<dbReference type="EMBL" id="JBFALK010000007">
    <property type="protein sequence ID" value="MEV0969942.1"/>
    <property type="molecule type" value="Genomic_DNA"/>
</dbReference>
<dbReference type="PANTHER" id="PTHR30146:SF153">
    <property type="entry name" value="LACTOSE OPERON REPRESSOR"/>
    <property type="match status" value="1"/>
</dbReference>
<evidence type="ECO:0000313" key="5">
    <source>
        <dbReference type="EMBL" id="MEV0969942.1"/>
    </source>
</evidence>
<dbReference type="Gene3D" id="3.40.50.2300">
    <property type="match status" value="4"/>
</dbReference>
<proteinExistence type="predicted"/>
<dbReference type="CDD" id="cd01392">
    <property type="entry name" value="HTH_LacI"/>
    <property type="match status" value="1"/>
</dbReference>
<dbReference type="SUPFAM" id="SSF47413">
    <property type="entry name" value="lambda repressor-like DNA-binding domains"/>
    <property type="match status" value="1"/>
</dbReference>
<dbReference type="PROSITE" id="PS00356">
    <property type="entry name" value="HTH_LACI_1"/>
    <property type="match status" value="1"/>
</dbReference>
<name>A0ABV3GF34_MICGL</name>